<gene>
    <name evidence="5" type="ORF">GT019_13700</name>
</gene>
<evidence type="ECO:0000313" key="6">
    <source>
        <dbReference type="Proteomes" id="UP000665561"/>
    </source>
</evidence>
<evidence type="ECO:0000259" key="4">
    <source>
        <dbReference type="PROSITE" id="PS01124"/>
    </source>
</evidence>
<dbReference type="PANTHER" id="PTHR43436">
    <property type="entry name" value="ARAC-FAMILY TRANSCRIPTIONAL REGULATOR"/>
    <property type="match status" value="1"/>
</dbReference>
<dbReference type="PROSITE" id="PS00041">
    <property type="entry name" value="HTH_ARAC_FAMILY_1"/>
    <property type="match status" value="1"/>
</dbReference>
<dbReference type="EMBL" id="JAAAMV010000009">
    <property type="protein sequence ID" value="NBD24934.1"/>
    <property type="molecule type" value="Genomic_DNA"/>
</dbReference>
<dbReference type="InterPro" id="IPR009594">
    <property type="entry name" value="Tscrpt_reg_HTH_AraC_N"/>
</dbReference>
<dbReference type="SMART" id="SM00342">
    <property type="entry name" value="HTH_ARAC"/>
    <property type="match status" value="1"/>
</dbReference>
<comment type="caution">
    <text evidence="5">The sequence shown here is derived from an EMBL/GenBank/DDBJ whole genome shotgun (WGS) entry which is preliminary data.</text>
</comment>
<name>A0ABW9XQL6_9BACL</name>
<evidence type="ECO:0000313" key="5">
    <source>
        <dbReference type="EMBL" id="NBD24934.1"/>
    </source>
</evidence>
<accession>A0ABW9XQL6</accession>
<reference evidence="5 6" key="1">
    <citation type="submission" date="2020-01" db="EMBL/GenBank/DDBJ databases">
        <title>Paenibacillus soybeanensis sp. nov. isolated from the nodules of soybean (Glycine max(L.) Merr).</title>
        <authorList>
            <person name="Wang H."/>
        </authorList>
    </citation>
    <scope>NUCLEOTIDE SEQUENCE [LARGE SCALE GENOMIC DNA]</scope>
    <source>
        <strain evidence="5 6">T1</strain>
    </source>
</reference>
<dbReference type="PANTHER" id="PTHR43436:SF1">
    <property type="entry name" value="TRANSCRIPTIONAL REGULATORY PROTEIN"/>
    <property type="match status" value="1"/>
</dbReference>
<keyword evidence="2" id="KW-0238">DNA-binding</keyword>
<dbReference type="RefSeq" id="WP_161743738.1">
    <property type="nucleotide sequence ID" value="NZ_JAAAMV010000009.1"/>
</dbReference>
<dbReference type="PROSITE" id="PS01124">
    <property type="entry name" value="HTH_ARAC_FAMILY_2"/>
    <property type="match status" value="1"/>
</dbReference>
<evidence type="ECO:0000256" key="1">
    <source>
        <dbReference type="ARBA" id="ARBA00023015"/>
    </source>
</evidence>
<protein>
    <submittedName>
        <fullName evidence="5">Helix-turn-helix domain-containing protein</fullName>
    </submittedName>
</protein>
<proteinExistence type="predicted"/>
<keyword evidence="6" id="KW-1185">Reference proteome</keyword>
<evidence type="ECO:0000256" key="2">
    <source>
        <dbReference type="ARBA" id="ARBA00023125"/>
    </source>
</evidence>
<sequence>MLIEEDGSRLKRRLDRLIEMTGHIAQADGSTGTVIPYLTIDRHSRDRPPIPCVLTPSFCLFLQGTKKIHVGKHIFHAHPGNFLAAMIDLPGTTQVVQATKESPFIGLRIDFTMAEIAAVMTAAEIKVMPRDKKLNAGAFIGSSDADFLELFIRLLKLVDKPAEVRYLSALIKQEMIFKLLSGDHGHLFFQQVLFDRQADGIGKAIAWIKENVTRTFTARELAGYANMSVSGLQHKFKVVTAMGPLQYQKQLRLQEARRLMLSGAMDVTTAAFEVGYESTSQFNREYRRLFGSPPLRDIKSIQRSATKKKE</sequence>
<evidence type="ECO:0000256" key="3">
    <source>
        <dbReference type="ARBA" id="ARBA00023163"/>
    </source>
</evidence>
<organism evidence="5 6">
    <name type="scientific">Paenibacillus glycinis</name>
    <dbReference type="NCBI Taxonomy" id="2697035"/>
    <lineage>
        <taxon>Bacteria</taxon>
        <taxon>Bacillati</taxon>
        <taxon>Bacillota</taxon>
        <taxon>Bacilli</taxon>
        <taxon>Bacillales</taxon>
        <taxon>Paenibacillaceae</taxon>
        <taxon>Paenibacillus</taxon>
    </lineage>
</organism>
<dbReference type="SUPFAM" id="SSF46689">
    <property type="entry name" value="Homeodomain-like"/>
    <property type="match status" value="2"/>
</dbReference>
<dbReference type="InterPro" id="IPR009057">
    <property type="entry name" value="Homeodomain-like_sf"/>
</dbReference>
<dbReference type="InterPro" id="IPR018060">
    <property type="entry name" value="HTH_AraC"/>
</dbReference>
<keyword evidence="3" id="KW-0804">Transcription</keyword>
<dbReference type="InterPro" id="IPR018062">
    <property type="entry name" value="HTH_AraC-typ_CS"/>
</dbReference>
<dbReference type="Proteomes" id="UP000665561">
    <property type="component" value="Unassembled WGS sequence"/>
</dbReference>
<dbReference type="Pfam" id="PF12833">
    <property type="entry name" value="HTH_18"/>
    <property type="match status" value="1"/>
</dbReference>
<dbReference type="Gene3D" id="1.10.10.60">
    <property type="entry name" value="Homeodomain-like"/>
    <property type="match status" value="1"/>
</dbReference>
<feature type="domain" description="HTH araC/xylS-type" evidence="4">
    <location>
        <begin position="202"/>
        <end position="300"/>
    </location>
</feature>
<dbReference type="Pfam" id="PF06719">
    <property type="entry name" value="AraC_N"/>
    <property type="match status" value="1"/>
</dbReference>
<keyword evidence="1" id="KW-0805">Transcription regulation</keyword>